<dbReference type="InterPro" id="IPR000835">
    <property type="entry name" value="HTH_MarR-typ"/>
</dbReference>
<keyword evidence="1" id="KW-0805">Transcription regulation</keyword>
<reference evidence="5 6" key="2">
    <citation type="submission" date="2019-02" db="EMBL/GenBank/DDBJ databases">
        <title>'Lichenibacterium ramalinii' gen. nov. sp. nov., 'Lichenibacterium minor' gen. nov. sp. nov.</title>
        <authorList>
            <person name="Pankratov T."/>
        </authorList>
    </citation>
    <scope>NUCLEOTIDE SEQUENCE [LARGE SCALE GENOMIC DNA]</scope>
    <source>
        <strain evidence="5 6">RmlP001</strain>
    </source>
</reference>
<evidence type="ECO:0000256" key="2">
    <source>
        <dbReference type="ARBA" id="ARBA00023125"/>
    </source>
</evidence>
<dbReference type="PANTHER" id="PTHR33164:SF64">
    <property type="entry name" value="TRANSCRIPTIONAL REGULATOR SLYA"/>
    <property type="match status" value="1"/>
</dbReference>
<dbReference type="AlphaFoldDB" id="A0A4Q2R7B2"/>
<keyword evidence="3" id="KW-0804">Transcription</keyword>
<protein>
    <submittedName>
        <fullName evidence="5">MarR family transcriptional regulator</fullName>
    </submittedName>
</protein>
<proteinExistence type="predicted"/>
<dbReference type="Gene3D" id="1.10.10.10">
    <property type="entry name" value="Winged helix-like DNA-binding domain superfamily/Winged helix DNA-binding domain"/>
    <property type="match status" value="1"/>
</dbReference>
<dbReference type="SUPFAM" id="SSF46785">
    <property type="entry name" value="Winged helix' DNA-binding domain"/>
    <property type="match status" value="1"/>
</dbReference>
<dbReference type="Proteomes" id="UP000289411">
    <property type="component" value="Unassembled WGS sequence"/>
</dbReference>
<dbReference type="RefSeq" id="WP_129221303.1">
    <property type="nucleotide sequence ID" value="NZ_QYBC01000021.1"/>
</dbReference>
<dbReference type="GO" id="GO:0003677">
    <property type="term" value="F:DNA binding"/>
    <property type="evidence" value="ECO:0007669"/>
    <property type="project" value="UniProtKB-KW"/>
</dbReference>
<reference evidence="5 6" key="1">
    <citation type="submission" date="2018-09" db="EMBL/GenBank/DDBJ databases">
        <authorList>
            <person name="Grouzdev D.S."/>
            <person name="Krutkina M.S."/>
        </authorList>
    </citation>
    <scope>NUCLEOTIDE SEQUENCE [LARGE SCALE GENOMIC DNA]</scope>
    <source>
        <strain evidence="5 6">RmlP001</strain>
    </source>
</reference>
<keyword evidence="2" id="KW-0238">DNA-binding</keyword>
<keyword evidence="6" id="KW-1185">Reference proteome</keyword>
<dbReference type="Pfam" id="PF12802">
    <property type="entry name" value="MarR_2"/>
    <property type="match status" value="1"/>
</dbReference>
<dbReference type="PANTHER" id="PTHR33164">
    <property type="entry name" value="TRANSCRIPTIONAL REGULATOR, MARR FAMILY"/>
    <property type="match status" value="1"/>
</dbReference>
<dbReference type="GO" id="GO:0006950">
    <property type="term" value="P:response to stress"/>
    <property type="evidence" value="ECO:0007669"/>
    <property type="project" value="TreeGrafter"/>
</dbReference>
<evidence type="ECO:0000256" key="1">
    <source>
        <dbReference type="ARBA" id="ARBA00023015"/>
    </source>
</evidence>
<name>A0A4Q2R7B2_9HYPH</name>
<dbReference type="InterPro" id="IPR039422">
    <property type="entry name" value="MarR/SlyA-like"/>
</dbReference>
<dbReference type="EMBL" id="QYBC01000021">
    <property type="protein sequence ID" value="RYB02292.1"/>
    <property type="molecule type" value="Genomic_DNA"/>
</dbReference>
<organism evidence="5 6">
    <name type="scientific">Lichenibacterium ramalinae</name>
    <dbReference type="NCBI Taxonomy" id="2316527"/>
    <lineage>
        <taxon>Bacteria</taxon>
        <taxon>Pseudomonadati</taxon>
        <taxon>Pseudomonadota</taxon>
        <taxon>Alphaproteobacteria</taxon>
        <taxon>Hyphomicrobiales</taxon>
        <taxon>Lichenihabitantaceae</taxon>
        <taxon>Lichenibacterium</taxon>
    </lineage>
</organism>
<evidence type="ECO:0000313" key="5">
    <source>
        <dbReference type="EMBL" id="RYB02292.1"/>
    </source>
</evidence>
<feature type="domain" description="HTH marR-type" evidence="4">
    <location>
        <begin position="5"/>
        <end position="137"/>
    </location>
</feature>
<evidence type="ECO:0000259" key="4">
    <source>
        <dbReference type="PROSITE" id="PS50995"/>
    </source>
</evidence>
<evidence type="ECO:0000256" key="3">
    <source>
        <dbReference type="ARBA" id="ARBA00023163"/>
    </source>
</evidence>
<dbReference type="InterPro" id="IPR036388">
    <property type="entry name" value="WH-like_DNA-bd_sf"/>
</dbReference>
<sequence>MNFPSSPVGFLLHDVARLMRRRFEQRAAALGFTRAQWQVLLHLSRNEGINQAGLAEILEVEPISLVRILDKLQARGLVERRQKDGDRRCWQLFLTPDAHPSLALLQDIGEQTRAEALAGIDAPERDALIRTLSLLKTNLVDACAKPAVDDEAQHG</sequence>
<dbReference type="OrthoDB" id="582199at2"/>
<gene>
    <name evidence="5" type="ORF">D3272_21675</name>
</gene>
<dbReference type="PROSITE" id="PS50995">
    <property type="entry name" value="HTH_MARR_2"/>
    <property type="match status" value="1"/>
</dbReference>
<dbReference type="InterPro" id="IPR036390">
    <property type="entry name" value="WH_DNA-bd_sf"/>
</dbReference>
<comment type="caution">
    <text evidence="5">The sequence shown here is derived from an EMBL/GenBank/DDBJ whole genome shotgun (WGS) entry which is preliminary data.</text>
</comment>
<evidence type="ECO:0000313" key="6">
    <source>
        <dbReference type="Proteomes" id="UP000289411"/>
    </source>
</evidence>
<dbReference type="GO" id="GO:0003700">
    <property type="term" value="F:DNA-binding transcription factor activity"/>
    <property type="evidence" value="ECO:0007669"/>
    <property type="project" value="InterPro"/>
</dbReference>
<dbReference type="PRINTS" id="PR00598">
    <property type="entry name" value="HTHMARR"/>
</dbReference>
<accession>A0A4Q2R7B2</accession>
<dbReference type="SMART" id="SM00347">
    <property type="entry name" value="HTH_MARR"/>
    <property type="match status" value="1"/>
</dbReference>